<organism evidence="3 4">
    <name type="scientific">Kitasatospora cinereorecta</name>
    <dbReference type="NCBI Taxonomy" id="285560"/>
    <lineage>
        <taxon>Bacteria</taxon>
        <taxon>Bacillati</taxon>
        <taxon>Actinomycetota</taxon>
        <taxon>Actinomycetes</taxon>
        <taxon>Kitasatosporales</taxon>
        <taxon>Streptomycetaceae</taxon>
        <taxon>Kitasatospora</taxon>
    </lineage>
</organism>
<sequence>MRILITGSTGFLGRHVLAAARRIPDARLRLAVRTPPPAGGHTVPGSADPGSAVPGPVEYVPADLADPATLDGLCRDVDVLLHCASLVGGDEAAMAAVNDRGTAALIEDARRHRVRRIGYLSTAAVHGRGPFRGERTTELPLDPASPTSRTRAAAERHVLAAGGTVLRPNLVYGTGDRWFAPGLARLHRRLTADPDGWSALLTVVEAGDLAELALAAALAPEPLPGAYLVGEPEPVRCATVVAALAEHAGLVPHRAATDLATARAALAGDPGAEVALHLTTTDRWFAVDDLRRRLGLPPAPGLTARFPAHAPWYTAALAADAAPTPASQGAR</sequence>
<evidence type="ECO:0000313" key="3">
    <source>
        <dbReference type="EMBL" id="MFC5646049.1"/>
    </source>
</evidence>
<dbReference type="PANTHER" id="PTHR43245">
    <property type="entry name" value="BIFUNCTIONAL POLYMYXIN RESISTANCE PROTEIN ARNA"/>
    <property type="match status" value="1"/>
</dbReference>
<proteinExistence type="predicted"/>
<dbReference type="Gene3D" id="3.40.50.720">
    <property type="entry name" value="NAD(P)-binding Rossmann-like Domain"/>
    <property type="match status" value="1"/>
</dbReference>
<dbReference type="InterPro" id="IPR036291">
    <property type="entry name" value="NAD(P)-bd_dom_sf"/>
</dbReference>
<dbReference type="InterPro" id="IPR001509">
    <property type="entry name" value="Epimerase_deHydtase"/>
</dbReference>
<name>A0ABW0VM59_9ACTN</name>
<feature type="region of interest" description="Disordered" evidence="1">
    <location>
        <begin position="129"/>
        <end position="148"/>
    </location>
</feature>
<keyword evidence="4" id="KW-1185">Reference proteome</keyword>
<dbReference type="RefSeq" id="WP_346142968.1">
    <property type="nucleotide sequence ID" value="NZ_BAAAUA010000011.1"/>
</dbReference>
<protein>
    <submittedName>
        <fullName evidence="3">NAD-dependent epimerase/dehydratase family protein</fullName>
    </submittedName>
</protein>
<dbReference type="SUPFAM" id="SSF51735">
    <property type="entry name" value="NAD(P)-binding Rossmann-fold domains"/>
    <property type="match status" value="1"/>
</dbReference>
<accession>A0ABW0VM59</accession>
<dbReference type="InterPro" id="IPR050177">
    <property type="entry name" value="Lipid_A_modif_metabolic_enz"/>
</dbReference>
<dbReference type="Proteomes" id="UP001596066">
    <property type="component" value="Unassembled WGS sequence"/>
</dbReference>
<evidence type="ECO:0000259" key="2">
    <source>
        <dbReference type="Pfam" id="PF01370"/>
    </source>
</evidence>
<reference evidence="4" key="1">
    <citation type="journal article" date="2019" name="Int. J. Syst. Evol. Microbiol.">
        <title>The Global Catalogue of Microorganisms (GCM) 10K type strain sequencing project: providing services to taxonomists for standard genome sequencing and annotation.</title>
        <authorList>
            <consortium name="The Broad Institute Genomics Platform"/>
            <consortium name="The Broad Institute Genome Sequencing Center for Infectious Disease"/>
            <person name="Wu L."/>
            <person name="Ma J."/>
        </authorList>
    </citation>
    <scope>NUCLEOTIDE SEQUENCE [LARGE SCALE GENOMIC DNA]</scope>
    <source>
        <strain evidence="4">CGMCC 4.1622</strain>
    </source>
</reference>
<dbReference type="EMBL" id="JBHSOC010000088">
    <property type="protein sequence ID" value="MFC5646049.1"/>
    <property type="molecule type" value="Genomic_DNA"/>
</dbReference>
<comment type="caution">
    <text evidence="3">The sequence shown here is derived from an EMBL/GenBank/DDBJ whole genome shotgun (WGS) entry which is preliminary data.</text>
</comment>
<evidence type="ECO:0000256" key="1">
    <source>
        <dbReference type="SAM" id="MobiDB-lite"/>
    </source>
</evidence>
<evidence type="ECO:0000313" key="4">
    <source>
        <dbReference type="Proteomes" id="UP001596066"/>
    </source>
</evidence>
<gene>
    <name evidence="3" type="ORF">ACFPZF_32455</name>
</gene>
<dbReference type="Pfam" id="PF01370">
    <property type="entry name" value="Epimerase"/>
    <property type="match status" value="1"/>
</dbReference>
<feature type="region of interest" description="Disordered" evidence="1">
    <location>
        <begin position="35"/>
        <end position="55"/>
    </location>
</feature>
<feature type="domain" description="NAD-dependent epimerase/dehydratase" evidence="2">
    <location>
        <begin position="3"/>
        <end position="189"/>
    </location>
</feature>